<protein>
    <submittedName>
        <fullName evidence="1">Uncharacterized protein</fullName>
    </submittedName>
</protein>
<dbReference type="AlphaFoldDB" id="A0A1C0TX33"/>
<sequence>MSSLIENANIASIAKLNDVWLNIFLSNQLSIAVESFFRFLDVNGNIEITSDDWCSSDYDERSLEIMNNLIVGATVKKAIIKEKPGDLVLVLSNGITVEIFAHSSTFESWSINGKQGTILEVTQNRGVQKYS</sequence>
<comment type="caution">
    <text evidence="1">The sequence shown here is derived from an EMBL/GenBank/DDBJ whole genome shotgun (WGS) entry which is preliminary data.</text>
</comment>
<reference evidence="2" key="1">
    <citation type="submission" date="2016-07" db="EMBL/GenBank/DDBJ databases">
        <authorList>
            <person name="Florea S."/>
            <person name="Webb J.S."/>
            <person name="Jaromczyk J."/>
            <person name="Schardl C.L."/>
        </authorList>
    </citation>
    <scope>NUCLEOTIDE SEQUENCE [LARGE SCALE GENOMIC DNA]</scope>
    <source>
        <strain evidence="2">IPB1</strain>
    </source>
</reference>
<name>A0A1C0TX33_9GAMM</name>
<accession>A0A1C0TX33</accession>
<dbReference type="EMBL" id="MAUJ01000001">
    <property type="protein sequence ID" value="OCQ23794.1"/>
    <property type="molecule type" value="Genomic_DNA"/>
</dbReference>
<dbReference type="RefSeq" id="WP_065789807.1">
    <property type="nucleotide sequence ID" value="NZ_JAGJED010000001.1"/>
</dbReference>
<proteinExistence type="predicted"/>
<gene>
    <name evidence="1" type="ORF">A7985_07595</name>
</gene>
<evidence type="ECO:0000313" key="2">
    <source>
        <dbReference type="Proteomes" id="UP000093366"/>
    </source>
</evidence>
<evidence type="ECO:0000313" key="1">
    <source>
        <dbReference type="EMBL" id="OCQ23794.1"/>
    </source>
</evidence>
<dbReference type="InterPro" id="IPR046179">
    <property type="entry name" value="DUF6188"/>
</dbReference>
<dbReference type="Pfam" id="PF19686">
    <property type="entry name" value="DUF6188"/>
    <property type="match status" value="1"/>
</dbReference>
<dbReference type="Proteomes" id="UP000093366">
    <property type="component" value="Unassembled WGS sequence"/>
</dbReference>
<organism evidence="1 2">
    <name type="scientific">Pseudoalteromonas luteoviolacea</name>
    <dbReference type="NCBI Taxonomy" id="43657"/>
    <lineage>
        <taxon>Bacteria</taxon>
        <taxon>Pseudomonadati</taxon>
        <taxon>Pseudomonadota</taxon>
        <taxon>Gammaproteobacteria</taxon>
        <taxon>Alteromonadales</taxon>
        <taxon>Pseudoalteromonadaceae</taxon>
        <taxon>Pseudoalteromonas</taxon>
    </lineage>
</organism>